<comment type="caution">
    <text evidence="7">The sequence shown here is derived from an EMBL/GenBank/DDBJ whole genome shotgun (WGS) entry which is preliminary data.</text>
</comment>
<evidence type="ECO:0000313" key="7">
    <source>
        <dbReference type="EMBL" id="KAK9820375.1"/>
    </source>
</evidence>
<dbReference type="InterPro" id="IPR030386">
    <property type="entry name" value="G_GB1_RHD3_dom"/>
</dbReference>
<keyword evidence="3" id="KW-0342">GTP-binding</keyword>
<dbReference type="Pfam" id="PF02841">
    <property type="entry name" value="GBP_C"/>
    <property type="match status" value="1"/>
</dbReference>
<dbReference type="PROSITE" id="PS51715">
    <property type="entry name" value="G_GB1_RHD3"/>
    <property type="match status" value="1"/>
</dbReference>
<dbReference type="AlphaFoldDB" id="A0AAW1QG29"/>
<feature type="domain" description="GB1/RHD3-type G" evidence="6">
    <location>
        <begin position="1"/>
        <end position="199"/>
    </location>
</feature>
<organism evidence="7 8">
    <name type="scientific">[Myrmecia] bisecta</name>
    <dbReference type="NCBI Taxonomy" id="41462"/>
    <lineage>
        <taxon>Eukaryota</taxon>
        <taxon>Viridiplantae</taxon>
        <taxon>Chlorophyta</taxon>
        <taxon>core chlorophytes</taxon>
        <taxon>Trebouxiophyceae</taxon>
        <taxon>Trebouxiales</taxon>
        <taxon>Trebouxiaceae</taxon>
        <taxon>Myrmecia</taxon>
    </lineage>
</organism>
<reference evidence="7 8" key="1">
    <citation type="journal article" date="2024" name="Nat. Commun.">
        <title>Phylogenomics reveals the evolutionary origins of lichenization in chlorophyte algae.</title>
        <authorList>
            <person name="Puginier C."/>
            <person name="Libourel C."/>
            <person name="Otte J."/>
            <person name="Skaloud P."/>
            <person name="Haon M."/>
            <person name="Grisel S."/>
            <person name="Petersen M."/>
            <person name="Berrin J.G."/>
            <person name="Delaux P.M."/>
            <person name="Dal Grande F."/>
            <person name="Keller J."/>
        </authorList>
    </citation>
    <scope>NUCLEOTIDE SEQUENCE [LARGE SCALE GENOMIC DNA]</scope>
    <source>
        <strain evidence="7 8">SAG 2043</strain>
    </source>
</reference>
<proteinExistence type="inferred from homology"/>
<dbReference type="GO" id="GO:0005525">
    <property type="term" value="F:GTP binding"/>
    <property type="evidence" value="ECO:0007669"/>
    <property type="project" value="UniProtKB-KW"/>
</dbReference>
<dbReference type="Gene3D" id="3.40.50.300">
    <property type="entry name" value="P-loop containing nucleotide triphosphate hydrolases"/>
    <property type="match status" value="1"/>
</dbReference>
<keyword evidence="1" id="KW-0547">Nucleotide-binding</keyword>
<evidence type="ECO:0000256" key="5">
    <source>
        <dbReference type="SAM" id="Coils"/>
    </source>
</evidence>
<dbReference type="GO" id="GO:0003924">
    <property type="term" value="F:GTPase activity"/>
    <property type="evidence" value="ECO:0007669"/>
    <property type="project" value="InterPro"/>
</dbReference>
<dbReference type="SUPFAM" id="SSF48340">
    <property type="entry name" value="Interferon-induced guanylate-binding protein 1 (GBP1), C-terminal domain"/>
    <property type="match status" value="1"/>
</dbReference>
<gene>
    <name evidence="7" type="ORF">WJX72_009644</name>
</gene>
<keyword evidence="5" id="KW-0175">Coiled coil</keyword>
<evidence type="ECO:0000256" key="2">
    <source>
        <dbReference type="ARBA" id="ARBA00022801"/>
    </source>
</evidence>
<feature type="coiled-coil region" evidence="5">
    <location>
        <begin position="397"/>
        <end position="520"/>
    </location>
</feature>
<dbReference type="PANTHER" id="PTHR10751">
    <property type="entry name" value="GUANYLATE BINDING PROTEIN"/>
    <property type="match status" value="1"/>
</dbReference>
<evidence type="ECO:0000313" key="8">
    <source>
        <dbReference type="Proteomes" id="UP001489004"/>
    </source>
</evidence>
<dbReference type="Pfam" id="PF02263">
    <property type="entry name" value="GBP"/>
    <property type="match status" value="1"/>
</dbReference>
<keyword evidence="2" id="KW-0378">Hydrolase</keyword>
<dbReference type="SUPFAM" id="SSF52540">
    <property type="entry name" value="P-loop containing nucleoside triphosphate hydrolases"/>
    <property type="match status" value="1"/>
</dbReference>
<sequence length="680" mass="75525">MWSAPVERRNADGSKYNLVLLDTEGIDAWDQTGQYSTQIFSLAVLLSSLFVYNQMGGIDEAAIDHLSLVTEMTKHVRVRAGSAGGENASELADFTPSFLWLLRDFYLTLEENGRKLSPREYLETALRNVEGTGKSIEAKNEIRTSIKSLFPDRDCFSLVRPMHDEKELARLDSIPPAQMRPEFREGLAQLTRVIFSRAQPKRLGNQIITGPMLAALTSAYVDAINNGAVPTIATAWQGVAEAECRRAADAAERAYQQAFNKDVDAEEVMLEAEHQRALGVAQKAFDEVAVGEESVRRANEQRFRDRTAHDFLQFKQGRLANAALECEKLITSVTNQLMQMARDPAVTLEALQAQLTRFQDQYKASKTATGPLKWQRWSDFERETYGGIVRDFVTRAQKENEARLAAAAQRSQDLESRLKMSEAKLAEAERQLASLRAEVARDRVTRDQSGARVQALEQQLAEALQRKEQDKAATQAEAQARLERAAAEHRAEVTRLALQVQQAERQLADAQRSSGASQSELDSLRRQLAAAGTDTDAWIATYRQAEQDKLAASAARDTAQGEVLAKEMALQDALRAKAAAEQKLSAHEAEMQRLHAKITDLGNETAALRAGAAAPAAPMEVEDGYASAGEGEDLNPNKMTINEIKQWLTEKGHEDKAWELTNKRAKKPQYVEVMKDVLGR</sequence>
<keyword evidence="8" id="KW-1185">Reference proteome</keyword>
<evidence type="ECO:0000256" key="3">
    <source>
        <dbReference type="ARBA" id="ARBA00023134"/>
    </source>
</evidence>
<name>A0AAW1QG29_9CHLO</name>
<dbReference type="Proteomes" id="UP001489004">
    <property type="component" value="Unassembled WGS sequence"/>
</dbReference>
<dbReference type="InterPro" id="IPR036543">
    <property type="entry name" value="Guanylate-bd_C_sf"/>
</dbReference>
<evidence type="ECO:0000256" key="4">
    <source>
        <dbReference type="PROSITE-ProRule" id="PRU01052"/>
    </source>
</evidence>
<evidence type="ECO:0000259" key="6">
    <source>
        <dbReference type="PROSITE" id="PS51715"/>
    </source>
</evidence>
<comment type="similarity">
    <text evidence="4">Belongs to the TRAFAC class dynamin-like GTPase superfamily. GB1/RHD3 GTPase family.</text>
</comment>
<dbReference type="InterPro" id="IPR003191">
    <property type="entry name" value="Guanylate-bd/ATL_C"/>
</dbReference>
<accession>A0AAW1QG29</accession>
<dbReference type="Gene3D" id="1.20.1000.10">
    <property type="entry name" value="Guanylate-binding protein, C-terminal domain"/>
    <property type="match status" value="1"/>
</dbReference>
<dbReference type="InterPro" id="IPR015894">
    <property type="entry name" value="Guanylate-bd_N"/>
</dbReference>
<feature type="coiled-coil region" evidence="5">
    <location>
        <begin position="570"/>
        <end position="604"/>
    </location>
</feature>
<dbReference type="InterPro" id="IPR027417">
    <property type="entry name" value="P-loop_NTPase"/>
</dbReference>
<protein>
    <recommendedName>
        <fullName evidence="6">GB1/RHD3-type G domain-containing protein</fullName>
    </recommendedName>
</protein>
<dbReference type="EMBL" id="JALJOR010000003">
    <property type="protein sequence ID" value="KAK9820375.1"/>
    <property type="molecule type" value="Genomic_DNA"/>
</dbReference>
<evidence type="ECO:0000256" key="1">
    <source>
        <dbReference type="ARBA" id="ARBA00022741"/>
    </source>
</evidence>